<dbReference type="PANTHER" id="PTHR23537">
    <property type="match status" value="1"/>
</dbReference>
<feature type="transmembrane region" description="Helical" evidence="1">
    <location>
        <begin position="285"/>
        <end position="303"/>
    </location>
</feature>
<dbReference type="PANTHER" id="PTHR23537:SF1">
    <property type="entry name" value="SUGAR TRANSPORTER"/>
    <property type="match status" value="1"/>
</dbReference>
<dbReference type="InterPro" id="IPR036259">
    <property type="entry name" value="MFS_trans_sf"/>
</dbReference>
<comment type="caution">
    <text evidence="2">The sequence shown here is derived from an EMBL/GenBank/DDBJ whole genome shotgun (WGS) entry which is preliminary data.</text>
</comment>
<keyword evidence="3" id="KW-1185">Reference proteome</keyword>
<sequence>MRNDQVQELGSERTALTGAAGGSWRVAAQTAAALAAAMGVGRFVFTPILPLMETQSGLTRQGASLLATGNYLGYLLGGILGILVSGLGRARRALRTSGLVLIASLVVMPLTHDVATWVVIRGLAGVASAVMFMVAGHTILTRLASSTPRSVGWAYGGVGAGIAASGILIAVVGAVGDWRAAWWSASVLTAVLVAVGWPIGESGNRPGSRTAVAATRRGHRARFALLAGSYFLEGTGYIIAGTFLVAAVSATGPRWLGSSVWIIVGLAVVPSSALWTWLSTRASRPSLIAGALVLQAIGMGLPALSAGPWVAVVAAALFGVTFVGITTLSLATGRHLGIPGAIAILTAGYGIGQVIGPLVVTPLLGNGYRPALLVGSAIVLAGAVAALFLRVGFPHYDQPHHGARLVRNPLVHRLRTVGPDDQTGDHD</sequence>
<dbReference type="EMBL" id="BMMZ01000004">
    <property type="protein sequence ID" value="GGL61591.1"/>
    <property type="molecule type" value="Genomic_DNA"/>
</dbReference>
<feature type="transmembrane region" description="Helical" evidence="1">
    <location>
        <begin position="94"/>
        <end position="112"/>
    </location>
</feature>
<dbReference type="AlphaFoldDB" id="A0A917W2K8"/>
<name>A0A917W2K8_9ACTN</name>
<feature type="transmembrane region" description="Helical" evidence="1">
    <location>
        <begin position="181"/>
        <end position="200"/>
    </location>
</feature>
<dbReference type="SUPFAM" id="SSF103473">
    <property type="entry name" value="MFS general substrate transporter"/>
    <property type="match status" value="1"/>
</dbReference>
<keyword evidence="1" id="KW-1133">Transmembrane helix</keyword>
<feature type="transmembrane region" description="Helical" evidence="1">
    <location>
        <begin position="118"/>
        <end position="140"/>
    </location>
</feature>
<dbReference type="RefSeq" id="WP_229669920.1">
    <property type="nucleotide sequence ID" value="NZ_BMMZ01000004.1"/>
</dbReference>
<organism evidence="2 3">
    <name type="scientific">Microlunatus endophyticus</name>
    <dbReference type="NCBI Taxonomy" id="1716077"/>
    <lineage>
        <taxon>Bacteria</taxon>
        <taxon>Bacillati</taxon>
        <taxon>Actinomycetota</taxon>
        <taxon>Actinomycetes</taxon>
        <taxon>Propionibacteriales</taxon>
        <taxon>Propionibacteriaceae</taxon>
        <taxon>Microlunatus</taxon>
    </lineage>
</organism>
<feature type="transmembrane region" description="Helical" evidence="1">
    <location>
        <begin position="221"/>
        <end position="248"/>
    </location>
</feature>
<dbReference type="Pfam" id="PF06779">
    <property type="entry name" value="MFS_4"/>
    <property type="match status" value="1"/>
</dbReference>
<evidence type="ECO:0000313" key="2">
    <source>
        <dbReference type="EMBL" id="GGL61591.1"/>
    </source>
</evidence>
<proteinExistence type="predicted"/>
<evidence type="ECO:0000313" key="3">
    <source>
        <dbReference type="Proteomes" id="UP000613840"/>
    </source>
</evidence>
<accession>A0A917W2K8</accession>
<gene>
    <name evidence="2" type="ORF">GCM10011575_20190</name>
</gene>
<reference evidence="2" key="2">
    <citation type="submission" date="2020-09" db="EMBL/GenBank/DDBJ databases">
        <authorList>
            <person name="Sun Q."/>
            <person name="Zhou Y."/>
        </authorList>
    </citation>
    <scope>NUCLEOTIDE SEQUENCE</scope>
    <source>
        <strain evidence="2">CGMCC 4.7306</strain>
    </source>
</reference>
<dbReference type="GO" id="GO:0005886">
    <property type="term" value="C:plasma membrane"/>
    <property type="evidence" value="ECO:0007669"/>
    <property type="project" value="TreeGrafter"/>
</dbReference>
<feature type="transmembrane region" description="Helical" evidence="1">
    <location>
        <begin position="260"/>
        <end position="278"/>
    </location>
</feature>
<protein>
    <submittedName>
        <fullName evidence="2">MFS transporter</fullName>
    </submittedName>
</protein>
<dbReference type="Gene3D" id="1.20.1250.20">
    <property type="entry name" value="MFS general substrate transporter like domains"/>
    <property type="match status" value="2"/>
</dbReference>
<feature type="transmembrane region" description="Helical" evidence="1">
    <location>
        <begin position="31"/>
        <end position="51"/>
    </location>
</feature>
<feature type="transmembrane region" description="Helical" evidence="1">
    <location>
        <begin position="152"/>
        <end position="175"/>
    </location>
</feature>
<dbReference type="InterPro" id="IPR010645">
    <property type="entry name" value="MFS_4"/>
</dbReference>
<reference evidence="2" key="1">
    <citation type="journal article" date="2014" name="Int. J. Syst. Evol. Microbiol.">
        <title>Complete genome sequence of Corynebacterium casei LMG S-19264T (=DSM 44701T), isolated from a smear-ripened cheese.</title>
        <authorList>
            <consortium name="US DOE Joint Genome Institute (JGI-PGF)"/>
            <person name="Walter F."/>
            <person name="Albersmeier A."/>
            <person name="Kalinowski J."/>
            <person name="Ruckert C."/>
        </authorList>
    </citation>
    <scope>NUCLEOTIDE SEQUENCE</scope>
    <source>
        <strain evidence="2">CGMCC 4.7306</strain>
    </source>
</reference>
<dbReference type="Proteomes" id="UP000613840">
    <property type="component" value="Unassembled WGS sequence"/>
</dbReference>
<feature type="transmembrane region" description="Helical" evidence="1">
    <location>
        <begin position="371"/>
        <end position="389"/>
    </location>
</feature>
<feature type="transmembrane region" description="Helical" evidence="1">
    <location>
        <begin position="342"/>
        <end position="365"/>
    </location>
</feature>
<keyword evidence="1" id="KW-0472">Membrane</keyword>
<keyword evidence="1" id="KW-0812">Transmembrane</keyword>
<feature type="transmembrane region" description="Helical" evidence="1">
    <location>
        <begin position="309"/>
        <end position="330"/>
    </location>
</feature>
<evidence type="ECO:0000256" key="1">
    <source>
        <dbReference type="SAM" id="Phobius"/>
    </source>
</evidence>
<feature type="transmembrane region" description="Helical" evidence="1">
    <location>
        <begin position="71"/>
        <end position="87"/>
    </location>
</feature>